<evidence type="ECO:0000256" key="4">
    <source>
        <dbReference type="PIRSR" id="PIRSR036979-1"/>
    </source>
</evidence>
<evidence type="ECO:0000313" key="5">
    <source>
        <dbReference type="EMBL" id="AIS52428.1"/>
    </source>
</evidence>
<proteinExistence type="inferred from homology"/>
<dbReference type="KEGG" id="tki:TKV_c12570"/>
<comment type="similarity">
    <text evidence="1">Belongs to the arginase family. Agmatinase subfamily.</text>
</comment>
<dbReference type="STRING" id="2325.TKV_c12570"/>
<evidence type="ECO:0000256" key="2">
    <source>
        <dbReference type="ARBA" id="ARBA00022723"/>
    </source>
</evidence>
<reference evidence="6" key="1">
    <citation type="journal article" date="2015" name="Genome Announc.">
        <title>Whole-Genome Sequences of 80 Environmental and Clinical Isolates of Burkholderia pseudomallei.</title>
        <authorList>
            <person name="Johnson S.L."/>
            <person name="Baker A.L."/>
            <person name="Chain P.S."/>
            <person name="Currie B.J."/>
            <person name="Daligault H.E."/>
            <person name="Davenport K.W."/>
            <person name="Davis C.B."/>
            <person name="Inglis T.J."/>
            <person name="Kaestli M."/>
            <person name="Koren S."/>
            <person name="Mayo M."/>
            <person name="Merritt A.J."/>
            <person name="Price E.P."/>
            <person name="Sarovich D.S."/>
            <person name="Warner J."/>
            <person name="Rosovitz M.J."/>
        </authorList>
    </citation>
    <scope>NUCLEOTIDE SEQUENCE [LARGE SCALE GENOMIC DNA]</scope>
    <source>
        <strain evidence="6">DSM 2030</strain>
    </source>
</reference>
<feature type="binding site" evidence="4">
    <location>
        <position position="113"/>
    </location>
    <ligand>
        <name>Mn(2+)</name>
        <dbReference type="ChEBI" id="CHEBI:29035"/>
        <label>1</label>
    </ligand>
</feature>
<dbReference type="EMBL" id="CP009170">
    <property type="protein sequence ID" value="AIS52428.1"/>
    <property type="molecule type" value="Genomic_DNA"/>
</dbReference>
<dbReference type="Gene3D" id="3.40.800.10">
    <property type="entry name" value="Ureohydrolase domain"/>
    <property type="match status" value="1"/>
</dbReference>
<feature type="binding site" evidence="4">
    <location>
        <position position="141"/>
    </location>
    <ligand>
        <name>Mn(2+)</name>
        <dbReference type="ChEBI" id="CHEBI:29035"/>
        <label>1</label>
    </ligand>
</feature>
<evidence type="ECO:0000313" key="6">
    <source>
        <dbReference type="Proteomes" id="UP000029669"/>
    </source>
</evidence>
<organism evidence="5 6">
    <name type="scientific">Thermoanaerobacter kivui</name>
    <name type="common">Acetogenium kivui</name>
    <dbReference type="NCBI Taxonomy" id="2325"/>
    <lineage>
        <taxon>Bacteria</taxon>
        <taxon>Bacillati</taxon>
        <taxon>Bacillota</taxon>
        <taxon>Clostridia</taxon>
        <taxon>Thermoanaerobacterales</taxon>
        <taxon>Thermoanaerobacteraceae</taxon>
        <taxon>Thermoanaerobacter</taxon>
    </lineage>
</organism>
<feature type="binding site" evidence="4">
    <location>
        <position position="137"/>
    </location>
    <ligand>
        <name>Mn(2+)</name>
        <dbReference type="ChEBI" id="CHEBI:29035"/>
        <label>1</label>
    </ligand>
</feature>
<dbReference type="OrthoDB" id="9788689at2"/>
<protein>
    <submittedName>
        <fullName evidence="5">Agmatinase SpeB</fullName>
        <ecNumber evidence="5">3.5.3.11</ecNumber>
    </submittedName>
</protein>
<dbReference type="PANTHER" id="PTHR11358:SF26">
    <property type="entry name" value="GUANIDINO ACID HYDROLASE, MITOCHONDRIAL"/>
    <property type="match status" value="1"/>
</dbReference>
<keyword evidence="6" id="KW-1185">Reference proteome</keyword>
<accession>A0A097ARJ1</accession>
<dbReference type="InterPro" id="IPR005925">
    <property type="entry name" value="Agmatinase-rel"/>
</dbReference>
<dbReference type="CDD" id="cd11593">
    <property type="entry name" value="Agmatinase-like_2"/>
    <property type="match status" value="1"/>
</dbReference>
<dbReference type="Pfam" id="PF00491">
    <property type="entry name" value="Arginase"/>
    <property type="match status" value="1"/>
</dbReference>
<dbReference type="eggNOG" id="COG0010">
    <property type="taxonomic scope" value="Bacteria"/>
</dbReference>
<feature type="binding site" evidence="4">
    <location>
        <position position="219"/>
    </location>
    <ligand>
        <name>Mn(2+)</name>
        <dbReference type="ChEBI" id="CHEBI:29035"/>
        <label>1</label>
    </ligand>
</feature>
<dbReference type="AlphaFoldDB" id="A0A097ARJ1"/>
<comment type="cofactor">
    <cofactor evidence="4">
        <name>Mn(2+)</name>
        <dbReference type="ChEBI" id="CHEBI:29035"/>
    </cofactor>
    <text evidence="4">Binds 2 manganese ions per subunit.</text>
</comment>
<dbReference type="PIRSF" id="PIRSF036979">
    <property type="entry name" value="Arginase"/>
    <property type="match status" value="1"/>
</dbReference>
<dbReference type="RefSeq" id="WP_049685184.1">
    <property type="nucleotide sequence ID" value="NZ_CP009170.1"/>
</dbReference>
<dbReference type="NCBIfam" id="TIGR01230">
    <property type="entry name" value="agmatinase"/>
    <property type="match status" value="1"/>
</dbReference>
<name>A0A097ARJ1_THEKI</name>
<dbReference type="GO" id="GO:0033389">
    <property type="term" value="P:putrescine biosynthetic process from arginine, via agmatine"/>
    <property type="evidence" value="ECO:0007669"/>
    <property type="project" value="TreeGrafter"/>
</dbReference>
<gene>
    <name evidence="5" type="primary">speB</name>
    <name evidence="5" type="ORF">TKV_c12570</name>
</gene>
<dbReference type="InterPro" id="IPR023696">
    <property type="entry name" value="Ureohydrolase_dom_sf"/>
</dbReference>
<keyword evidence="2 4" id="KW-0479">Metal-binding</keyword>
<evidence type="ECO:0000256" key="1">
    <source>
        <dbReference type="ARBA" id="ARBA00009227"/>
    </source>
</evidence>
<evidence type="ECO:0000256" key="3">
    <source>
        <dbReference type="ARBA" id="ARBA00022801"/>
    </source>
</evidence>
<sequence>MIQEDVFVNTGKFLGAIENYEKSDVVIVGLPMDYTVSFKTGSRFGPSAIRQASYGLEDYSVYLDRSLQNRNYCDLGDVVFPYGNVEKSLDVIGKVVKNILQDDKKGLFLGGEHLVTYAIIKEYFKKYGNDLIILHFDAHADLREEFFGEVYSHATVMRKVWDFFKDKNLYHFGIRSGVKEEFDFAKDHTHMFLYKVVEPLKNTVSEIKDRPIYITWDIDVVDPAFAPGTGTPEPGGITSKEALEAIHLLKDLNVVGMDLVEVSPSHDLAGITTFLAAKLIRESLLSFF</sequence>
<feature type="binding site" evidence="4">
    <location>
        <position position="217"/>
    </location>
    <ligand>
        <name>Mn(2+)</name>
        <dbReference type="ChEBI" id="CHEBI:29035"/>
        <label>1</label>
    </ligand>
</feature>
<dbReference type="HOGENOM" id="CLU_039478_0_2_9"/>
<dbReference type="PANTHER" id="PTHR11358">
    <property type="entry name" value="ARGINASE/AGMATINASE"/>
    <property type="match status" value="1"/>
</dbReference>
<dbReference type="GO" id="GO:0008783">
    <property type="term" value="F:agmatinase activity"/>
    <property type="evidence" value="ECO:0007669"/>
    <property type="project" value="UniProtKB-EC"/>
</dbReference>
<dbReference type="SUPFAM" id="SSF52768">
    <property type="entry name" value="Arginase/deacetylase"/>
    <property type="match status" value="1"/>
</dbReference>
<dbReference type="Proteomes" id="UP000029669">
    <property type="component" value="Chromosome"/>
</dbReference>
<dbReference type="EC" id="3.5.3.11" evidence="5"/>
<dbReference type="PROSITE" id="PS51409">
    <property type="entry name" value="ARGINASE_2"/>
    <property type="match status" value="1"/>
</dbReference>
<keyword evidence="4" id="KW-0464">Manganese</keyword>
<feature type="binding site" evidence="4">
    <location>
        <position position="139"/>
    </location>
    <ligand>
        <name>Mn(2+)</name>
        <dbReference type="ChEBI" id="CHEBI:29035"/>
        <label>1</label>
    </ligand>
</feature>
<dbReference type="GO" id="GO:0046872">
    <property type="term" value="F:metal ion binding"/>
    <property type="evidence" value="ECO:0007669"/>
    <property type="project" value="UniProtKB-KW"/>
</dbReference>
<dbReference type="InterPro" id="IPR006035">
    <property type="entry name" value="Ureohydrolase"/>
</dbReference>
<keyword evidence="3 5" id="KW-0378">Hydrolase</keyword>